<comment type="caution">
    <text evidence="2">The sequence shown here is derived from an EMBL/GenBank/DDBJ whole genome shotgun (WGS) entry which is preliminary data.</text>
</comment>
<dbReference type="AlphaFoldDB" id="A0A9W5WV64"/>
<accession>A0A9W5WV64</accession>
<evidence type="ECO:0000313" key="3">
    <source>
        <dbReference type="Proteomes" id="UP001057455"/>
    </source>
</evidence>
<sequence>MDDGKLPMTPGGSNPGLVHPSGSPYVYDGSYMCQITSPVSSRSGELGMQMPGFVHTSPNMMKSGERSFDNLSLHPGLRVQLPSNEQLPSPLAMGMDEMQARQRMMSPEADIAVPPKSRRGMGQMRYPTPPVYNASYAPSVMNFNMAGHHRMADIPMPSMFRFPPPKDAVSHVFAQLDNEVGPLATSGGLPLITTPHALGGHLKFSSAFTSDFNQTVEKYQRQLRIRPESIEDTMDYNGGMIYDKGPFSQGGRWLVFWYCNGRMWRKSFLVHMYGHDGAKELAEQFWFSKMRALQLYKATRNIHINLDGEVKRGTIESHKLQRQKRPQPRSIITNGDTTSILENSQLQDDPEVFWDADTNSWCFDFLDTSTNTMTVKRIPVVNEAVSQDVKLEASRQRIEHWRSLLKDYSESEYCGHSYEKSRTCWRVSHWIPSKGINRNRYFNISKYGYIEAKEISRRYRLLVHDLGGEEPDIFPVDSLPTPEFFENPVTKFYHRILNSLRTKQ</sequence>
<feature type="region of interest" description="Disordered" evidence="1">
    <location>
        <begin position="1"/>
        <end position="21"/>
    </location>
</feature>
<protein>
    <submittedName>
        <fullName evidence="2">AP2 domain transcription factor AP2IX-7, putative</fullName>
    </submittedName>
</protein>
<keyword evidence="3" id="KW-1185">Reference proteome</keyword>
<name>A0A9W5WV64_BABOV</name>
<evidence type="ECO:0000256" key="1">
    <source>
        <dbReference type="SAM" id="MobiDB-lite"/>
    </source>
</evidence>
<organism evidence="2 3">
    <name type="scientific">Babesia ovis</name>
    <dbReference type="NCBI Taxonomy" id="5869"/>
    <lineage>
        <taxon>Eukaryota</taxon>
        <taxon>Sar</taxon>
        <taxon>Alveolata</taxon>
        <taxon>Apicomplexa</taxon>
        <taxon>Aconoidasida</taxon>
        <taxon>Piroplasmida</taxon>
        <taxon>Babesiidae</taxon>
        <taxon>Babesia</taxon>
    </lineage>
</organism>
<dbReference type="OrthoDB" id="365968at2759"/>
<reference evidence="2" key="1">
    <citation type="submission" date="2019-12" db="EMBL/GenBank/DDBJ databases">
        <title>Genome sequence of Babesia ovis.</title>
        <authorList>
            <person name="Yamagishi J."/>
            <person name="Sevinc F."/>
            <person name="Xuan X."/>
        </authorList>
    </citation>
    <scope>NUCLEOTIDE SEQUENCE</scope>
    <source>
        <strain evidence="2">Selcuk</strain>
    </source>
</reference>
<dbReference type="EMBL" id="BLIY01000017">
    <property type="protein sequence ID" value="GFE54628.1"/>
    <property type="molecule type" value="Genomic_DNA"/>
</dbReference>
<proteinExistence type="predicted"/>
<evidence type="ECO:0000313" key="2">
    <source>
        <dbReference type="EMBL" id="GFE54628.1"/>
    </source>
</evidence>
<gene>
    <name evidence="2" type="ORF">BaOVIS_020320</name>
</gene>
<dbReference type="Proteomes" id="UP001057455">
    <property type="component" value="Unassembled WGS sequence"/>
</dbReference>